<keyword evidence="3" id="KW-0812">Transmembrane</keyword>
<dbReference type="RefSeq" id="XP_008314270.1">
    <property type="nucleotide sequence ID" value="XM_008316048.3"/>
</dbReference>
<feature type="compositionally biased region" description="Acidic residues" evidence="2">
    <location>
        <begin position="252"/>
        <end position="268"/>
    </location>
</feature>
<sequence>MVLSTSQQVALAFTAVLFTFVVLPRMLGVGGGAGTKDTRMDPRYSRKGPGPAGVRGQAVHGSGPSPENMQQMKKLMEQEMKNSDKFKSNSNNKGYVFTLMPLYAIGVGVFAAYKFLKIKSADDQAQKDKLTKGAKKSAEAENQLNELEQRLAQTERMLNSILTQLDPLTNCVKTVAQEQKTEIMSQLQTIRYLMKKRGMDCPPLNLNEASCERNLDNLIESLGASEYTLSDGETPGPAEEMEKIYQTHSDATEEDEEEMKELVPEDCDQEVKPKDVLDEQEEEEEEEEDCELMPSLEDSCETDTEKVFDASGLRRRHKPE</sequence>
<dbReference type="OMA" id="WEHSELI"/>
<organism evidence="5 6">
    <name type="scientific">Cynoglossus semilaevis</name>
    <name type="common">Tongue sole</name>
    <dbReference type="NCBI Taxonomy" id="244447"/>
    <lineage>
        <taxon>Eukaryota</taxon>
        <taxon>Metazoa</taxon>
        <taxon>Chordata</taxon>
        <taxon>Craniata</taxon>
        <taxon>Vertebrata</taxon>
        <taxon>Euteleostomi</taxon>
        <taxon>Actinopterygii</taxon>
        <taxon>Neopterygii</taxon>
        <taxon>Teleostei</taxon>
        <taxon>Neoteleostei</taxon>
        <taxon>Acanthomorphata</taxon>
        <taxon>Carangaria</taxon>
        <taxon>Pleuronectiformes</taxon>
        <taxon>Pleuronectoidei</taxon>
        <taxon>Cynoglossidae</taxon>
        <taxon>Cynoglossinae</taxon>
        <taxon>Cynoglossus</taxon>
    </lineage>
</organism>
<proteinExistence type="predicted"/>
<accession>A0A3P8WNQ0</accession>
<dbReference type="GO" id="GO:0043025">
    <property type="term" value="C:neuronal cell body"/>
    <property type="evidence" value="ECO:0007669"/>
    <property type="project" value="TreeGrafter"/>
</dbReference>
<dbReference type="OrthoDB" id="9904035at2759"/>
<dbReference type="GeneTree" id="ENSGT00440000034107"/>
<keyword evidence="6" id="KW-1185">Reference proteome</keyword>
<dbReference type="InterPro" id="IPR032763">
    <property type="entry name" value="RIC3_N"/>
</dbReference>
<evidence type="ECO:0000256" key="3">
    <source>
        <dbReference type="SAM" id="Phobius"/>
    </source>
</evidence>
<reference evidence="5" key="3">
    <citation type="submission" date="2025-09" db="UniProtKB">
        <authorList>
            <consortium name="Ensembl"/>
        </authorList>
    </citation>
    <scope>IDENTIFICATION</scope>
</reference>
<evidence type="ECO:0000256" key="2">
    <source>
        <dbReference type="SAM" id="MobiDB-lite"/>
    </source>
</evidence>
<dbReference type="GeneID" id="103383048"/>
<evidence type="ECO:0000259" key="4">
    <source>
        <dbReference type="Pfam" id="PF15361"/>
    </source>
</evidence>
<feature type="coiled-coil region" evidence="1">
    <location>
        <begin position="130"/>
        <end position="164"/>
    </location>
</feature>
<dbReference type="KEGG" id="csem:103383048"/>
<reference evidence="5 6" key="1">
    <citation type="journal article" date="2014" name="Nat. Genet.">
        <title>Whole-genome sequence of a flatfish provides insights into ZW sex chromosome evolution and adaptation to a benthic lifestyle.</title>
        <authorList>
            <person name="Chen S."/>
            <person name="Zhang G."/>
            <person name="Shao C."/>
            <person name="Huang Q."/>
            <person name="Liu G."/>
            <person name="Zhang P."/>
            <person name="Song W."/>
            <person name="An N."/>
            <person name="Chalopin D."/>
            <person name="Volff J.N."/>
            <person name="Hong Y."/>
            <person name="Li Q."/>
            <person name="Sha Z."/>
            <person name="Zhou H."/>
            <person name="Xie M."/>
            <person name="Yu Q."/>
            <person name="Liu Y."/>
            <person name="Xiang H."/>
            <person name="Wang N."/>
            <person name="Wu K."/>
            <person name="Yang C."/>
            <person name="Zhou Q."/>
            <person name="Liao X."/>
            <person name="Yang L."/>
            <person name="Hu Q."/>
            <person name="Zhang J."/>
            <person name="Meng L."/>
            <person name="Jin L."/>
            <person name="Tian Y."/>
            <person name="Lian J."/>
            <person name="Yang J."/>
            <person name="Miao G."/>
            <person name="Liu S."/>
            <person name="Liang Z."/>
            <person name="Yan F."/>
            <person name="Li Y."/>
            <person name="Sun B."/>
            <person name="Zhang H."/>
            <person name="Zhang J."/>
            <person name="Zhu Y."/>
            <person name="Du M."/>
            <person name="Zhao Y."/>
            <person name="Schartl M."/>
            <person name="Tang Q."/>
            <person name="Wang J."/>
        </authorList>
    </citation>
    <scope>NUCLEOTIDE SEQUENCE</scope>
</reference>
<feature type="compositionally biased region" description="Acidic residues" evidence="2">
    <location>
        <begin position="278"/>
        <end position="291"/>
    </location>
</feature>
<keyword evidence="3" id="KW-0472">Membrane</keyword>
<feature type="transmembrane region" description="Helical" evidence="3">
    <location>
        <begin position="95"/>
        <end position="116"/>
    </location>
</feature>
<evidence type="ECO:0000256" key="1">
    <source>
        <dbReference type="SAM" id="Coils"/>
    </source>
</evidence>
<protein>
    <submittedName>
        <fullName evidence="5">Resistance to inhibitors of cholinesterase protein 3</fullName>
    </submittedName>
</protein>
<feature type="domain" description="Resistance to inhibitors of cholinesterase protein 3 N-terminal" evidence="4">
    <location>
        <begin position="15"/>
        <end position="163"/>
    </location>
</feature>
<dbReference type="InterPro" id="IPR026160">
    <property type="entry name" value="Ric3"/>
</dbReference>
<dbReference type="GO" id="GO:0043005">
    <property type="term" value="C:neuron projection"/>
    <property type="evidence" value="ECO:0007669"/>
    <property type="project" value="TreeGrafter"/>
</dbReference>
<dbReference type="CTD" id="203260"/>
<dbReference type="PANTHER" id="PTHR21723">
    <property type="entry name" value="RESISTANCE TO INHIBITORS OF CHOLINESTERASE PROTEIN 3 RIC3"/>
    <property type="match status" value="1"/>
</dbReference>
<reference evidence="5" key="2">
    <citation type="submission" date="2025-08" db="UniProtKB">
        <authorList>
            <consortium name="Ensembl"/>
        </authorList>
    </citation>
    <scope>IDENTIFICATION</scope>
</reference>
<keyword evidence="1" id="KW-0175">Coiled coil</keyword>
<dbReference type="PANTHER" id="PTHR21723:SF2">
    <property type="entry name" value="RESISTANCE TO INHIBITORS OF CHOLINESTERASE PROTEIN 3 N-TERMINAL DOMAIN-CONTAINING PROTEIN"/>
    <property type="match status" value="1"/>
</dbReference>
<dbReference type="AlphaFoldDB" id="A0A3P8WNQ0"/>
<feature type="region of interest" description="Disordered" evidence="2">
    <location>
        <begin position="32"/>
        <end position="68"/>
    </location>
</feature>
<evidence type="ECO:0000313" key="5">
    <source>
        <dbReference type="Ensembl" id="ENSCSEP00000026290.1"/>
    </source>
</evidence>
<dbReference type="Proteomes" id="UP000265120">
    <property type="component" value="Chromosome 8"/>
</dbReference>
<dbReference type="STRING" id="244447.ENSCSEP00000026290"/>
<dbReference type="InParanoid" id="A0A3P8WNQ0"/>
<dbReference type="Ensembl" id="ENSCSET00000026632.1">
    <property type="protein sequence ID" value="ENSCSEP00000026290.1"/>
    <property type="gene ID" value="ENSCSEG00000016798.1"/>
</dbReference>
<dbReference type="GO" id="GO:0034394">
    <property type="term" value="P:protein localization to cell surface"/>
    <property type="evidence" value="ECO:0007669"/>
    <property type="project" value="TreeGrafter"/>
</dbReference>
<dbReference type="Pfam" id="PF15361">
    <property type="entry name" value="RIC3"/>
    <property type="match status" value="1"/>
</dbReference>
<name>A0A3P8WNQ0_CYNSE</name>
<feature type="region of interest" description="Disordered" evidence="2">
    <location>
        <begin position="247"/>
        <end position="320"/>
    </location>
</feature>
<dbReference type="GO" id="GO:0045202">
    <property type="term" value="C:synapse"/>
    <property type="evidence" value="ECO:0007669"/>
    <property type="project" value="GOC"/>
</dbReference>
<keyword evidence="3" id="KW-1133">Transmembrane helix</keyword>
<evidence type="ECO:0000313" key="6">
    <source>
        <dbReference type="Proteomes" id="UP000265120"/>
    </source>
</evidence>
<dbReference type="GO" id="GO:0007271">
    <property type="term" value="P:synaptic transmission, cholinergic"/>
    <property type="evidence" value="ECO:0007669"/>
    <property type="project" value="TreeGrafter"/>
</dbReference>